<evidence type="ECO:0000313" key="7">
    <source>
        <dbReference type="Proteomes" id="UP000319731"/>
    </source>
</evidence>
<dbReference type="Gene3D" id="3.30.428.10">
    <property type="entry name" value="HIT-like"/>
    <property type="match status" value="1"/>
</dbReference>
<evidence type="ECO:0000256" key="1">
    <source>
        <dbReference type="ARBA" id="ARBA00006795"/>
    </source>
</evidence>
<comment type="similarity">
    <text evidence="1">Belongs to the CWF19 family.</text>
</comment>
<comment type="caution">
    <text evidence="6">The sequence shown here is derived from an EMBL/GenBank/DDBJ whole genome shotgun (WGS) entry which is preliminary data.</text>
</comment>
<reference evidence="6 7" key="1">
    <citation type="journal article" date="2019" name="Sci. Rep.">
        <title>Comparative genomics of chytrid fungi reveal insights into the obligate biotrophic and pathogenic lifestyle of Synchytrium endobioticum.</title>
        <authorList>
            <person name="van de Vossenberg B.T.L.H."/>
            <person name="Warris S."/>
            <person name="Nguyen H.D.T."/>
            <person name="van Gent-Pelzer M.P.E."/>
            <person name="Joly D.L."/>
            <person name="van de Geest H.C."/>
            <person name="Bonants P.J.M."/>
            <person name="Smith D.S."/>
            <person name="Levesque C.A."/>
            <person name="van der Lee T.A.J."/>
        </authorList>
    </citation>
    <scope>NUCLEOTIDE SEQUENCE [LARGE SCALE GENOMIC DNA]</scope>
    <source>
        <strain evidence="6 7">JEL517</strain>
    </source>
</reference>
<feature type="domain" description="Cwf19-like protein C-terminal" evidence="4">
    <location>
        <begin position="587"/>
        <end position="681"/>
    </location>
</feature>
<dbReference type="OrthoDB" id="2113965at2759"/>
<dbReference type="GO" id="GO:0071014">
    <property type="term" value="C:post-mRNA release spliceosomal complex"/>
    <property type="evidence" value="ECO:0007669"/>
    <property type="project" value="TreeGrafter"/>
</dbReference>
<dbReference type="AlphaFoldDB" id="A0A507CAM4"/>
<dbReference type="EMBL" id="QEAO01000004">
    <property type="protein sequence ID" value="TPX36672.1"/>
    <property type="molecule type" value="Genomic_DNA"/>
</dbReference>
<feature type="domain" description="Cwf19-like C-terminal" evidence="5">
    <location>
        <begin position="455"/>
        <end position="578"/>
    </location>
</feature>
<feature type="compositionally biased region" description="Basic and acidic residues" evidence="3">
    <location>
        <begin position="248"/>
        <end position="260"/>
    </location>
</feature>
<evidence type="ECO:0000256" key="2">
    <source>
        <dbReference type="SAM" id="Coils"/>
    </source>
</evidence>
<gene>
    <name evidence="6" type="ORF">SmJEL517_g01192</name>
</gene>
<accession>A0A507CAM4</accession>
<sequence>MAKKSKKDKKKKRDRRSSDDSDVSDEWVEKPAAGSEQNVTNNDGPAATKLVREDWLLKPPGRNPFEITTKDVEETKPAAPKEPSYASKMELNPFFANDGSGLPPQEDDSLPASKKRKFEYGDSGSSWRMMKLDKVSKIAEDEKRRVEEVALERYGSLDEYEDALAERSYLNEQRRGRSRSDEWRQPRTTFAFGSGNGERFKRPSDDRVMSPPDTWGRGRSFQSPSDGDSVVDVEESSDRRRRSTAPTPDERDMKRGRDFTHTPIIPILSLSRSSSTTPTIPAAHTGGSSERTLSINELNSMHSKVLKAKLAGLKQAEVEAMEEEYQRQKDRFETSQLQSSEDIVIPNIDSRGRLQDTGVAAVPLPAGVRRKKEKVVTHDETGQRIRYFADDDRSELADMVLKERMAGKSYDESMAERIAGDSAFKDDLEYMDESLDNMPKRSEPNDAKKRSMAINEYQKTQSAHDKCWYCMQEGQTPKVPVLAVATKTYLALPSTIQMTPGHCLIVPTQHTLTSLECEDDVWDEIRNFMKCLIQMFAKENKSAIFMEQVVNLKWQRHTVIECIPIDADSFEDAPQFFKEAINSSDEEWSQHTKLIDTSKYGFRKSMVKNLPYFHVWLDPNKGYGHVIENDKEWPEYFGKSVLASMMDLPPDKWRKPRRMNRDEVPEIVKRFEDQWKPFDWTAMLRDE</sequence>
<dbReference type="Pfam" id="PF04676">
    <property type="entry name" value="CwfJ_C_2"/>
    <property type="match status" value="1"/>
</dbReference>
<feature type="compositionally biased region" description="Basic and acidic residues" evidence="3">
    <location>
        <begin position="198"/>
        <end position="208"/>
    </location>
</feature>
<dbReference type="GO" id="GO:0000398">
    <property type="term" value="P:mRNA splicing, via spliceosome"/>
    <property type="evidence" value="ECO:0007669"/>
    <property type="project" value="TreeGrafter"/>
</dbReference>
<dbReference type="STRING" id="1806994.A0A507CAM4"/>
<evidence type="ECO:0000259" key="5">
    <source>
        <dbReference type="Pfam" id="PF04677"/>
    </source>
</evidence>
<dbReference type="RefSeq" id="XP_031026886.1">
    <property type="nucleotide sequence ID" value="XM_031167120.1"/>
</dbReference>
<proteinExistence type="inferred from homology"/>
<dbReference type="SUPFAM" id="SSF54197">
    <property type="entry name" value="HIT-like"/>
    <property type="match status" value="1"/>
</dbReference>
<dbReference type="PANTHER" id="PTHR12072">
    <property type="entry name" value="CWF19, CELL CYCLE CONTROL PROTEIN"/>
    <property type="match status" value="1"/>
</dbReference>
<evidence type="ECO:0000259" key="4">
    <source>
        <dbReference type="Pfam" id="PF04676"/>
    </source>
</evidence>
<dbReference type="InterPro" id="IPR006768">
    <property type="entry name" value="Cwf19-like_C_dom-1"/>
</dbReference>
<keyword evidence="2" id="KW-0175">Coiled coil</keyword>
<dbReference type="Pfam" id="PF04677">
    <property type="entry name" value="CwfJ_C_1"/>
    <property type="match status" value="1"/>
</dbReference>
<dbReference type="InterPro" id="IPR040194">
    <property type="entry name" value="Cwf19-like"/>
</dbReference>
<feature type="region of interest" description="Disordered" evidence="3">
    <location>
        <begin position="165"/>
        <end position="289"/>
    </location>
</feature>
<dbReference type="PANTHER" id="PTHR12072:SF5">
    <property type="entry name" value="CWF19-LIKE PROTEIN 2"/>
    <property type="match status" value="1"/>
</dbReference>
<keyword evidence="7" id="KW-1185">Reference proteome</keyword>
<feature type="compositionally biased region" description="Low complexity" evidence="3">
    <location>
        <begin position="262"/>
        <end position="281"/>
    </location>
</feature>
<feature type="coiled-coil region" evidence="2">
    <location>
        <begin position="311"/>
        <end position="338"/>
    </location>
</feature>
<protein>
    <recommendedName>
        <fullName evidence="8">Cwf19-like C-terminal domain-containing protein</fullName>
    </recommendedName>
</protein>
<feature type="compositionally biased region" description="Basic residues" evidence="3">
    <location>
        <begin position="1"/>
        <end position="15"/>
    </location>
</feature>
<dbReference type="Proteomes" id="UP000319731">
    <property type="component" value="Unassembled WGS sequence"/>
</dbReference>
<name>A0A507CAM4_9FUNG</name>
<organism evidence="6 7">
    <name type="scientific">Synchytrium microbalum</name>
    <dbReference type="NCBI Taxonomy" id="1806994"/>
    <lineage>
        <taxon>Eukaryota</taxon>
        <taxon>Fungi</taxon>
        <taxon>Fungi incertae sedis</taxon>
        <taxon>Chytridiomycota</taxon>
        <taxon>Chytridiomycota incertae sedis</taxon>
        <taxon>Chytridiomycetes</taxon>
        <taxon>Synchytriales</taxon>
        <taxon>Synchytriaceae</taxon>
        <taxon>Synchytrium</taxon>
    </lineage>
</organism>
<evidence type="ECO:0008006" key="8">
    <source>
        <dbReference type="Google" id="ProtNLM"/>
    </source>
</evidence>
<evidence type="ECO:0000313" key="6">
    <source>
        <dbReference type="EMBL" id="TPX36672.1"/>
    </source>
</evidence>
<dbReference type="InterPro" id="IPR006767">
    <property type="entry name" value="Cwf19-like_C_dom-2"/>
</dbReference>
<dbReference type="InterPro" id="IPR036265">
    <property type="entry name" value="HIT-like_sf"/>
</dbReference>
<feature type="compositionally biased region" description="Basic and acidic residues" evidence="3">
    <location>
        <begin position="172"/>
        <end position="185"/>
    </location>
</feature>
<feature type="region of interest" description="Disordered" evidence="3">
    <location>
        <begin position="1"/>
        <end position="122"/>
    </location>
</feature>
<dbReference type="GeneID" id="42002417"/>
<evidence type="ECO:0000256" key="3">
    <source>
        <dbReference type="SAM" id="MobiDB-lite"/>
    </source>
</evidence>